<evidence type="ECO:0000313" key="1">
    <source>
        <dbReference type="EMBL" id="GLD55906.1"/>
    </source>
</evidence>
<keyword evidence="2" id="KW-1185">Reference proteome</keyword>
<accession>A0AAD3R5H1</accession>
<reference evidence="1" key="1">
    <citation type="submission" date="2022-08" db="EMBL/GenBank/DDBJ databases">
        <title>Genome sequencing of akame (Lates japonicus).</title>
        <authorList>
            <person name="Hashiguchi Y."/>
            <person name="Takahashi H."/>
        </authorList>
    </citation>
    <scope>NUCLEOTIDE SEQUENCE</scope>
    <source>
        <strain evidence="1">Kochi</strain>
    </source>
</reference>
<name>A0AAD3R5H1_LATJO</name>
<proteinExistence type="predicted"/>
<organism evidence="1 2">
    <name type="scientific">Lates japonicus</name>
    <name type="common">Japanese lates</name>
    <dbReference type="NCBI Taxonomy" id="270547"/>
    <lineage>
        <taxon>Eukaryota</taxon>
        <taxon>Metazoa</taxon>
        <taxon>Chordata</taxon>
        <taxon>Craniata</taxon>
        <taxon>Vertebrata</taxon>
        <taxon>Euteleostomi</taxon>
        <taxon>Actinopterygii</taxon>
        <taxon>Neopterygii</taxon>
        <taxon>Teleostei</taxon>
        <taxon>Neoteleostei</taxon>
        <taxon>Acanthomorphata</taxon>
        <taxon>Carangaria</taxon>
        <taxon>Carangaria incertae sedis</taxon>
        <taxon>Centropomidae</taxon>
        <taxon>Lates</taxon>
    </lineage>
</organism>
<dbReference type="Proteomes" id="UP001279410">
    <property type="component" value="Unassembled WGS sequence"/>
</dbReference>
<comment type="caution">
    <text evidence="1">The sequence shown here is derived from an EMBL/GenBank/DDBJ whole genome shotgun (WGS) entry which is preliminary data.</text>
</comment>
<protein>
    <submittedName>
        <fullName evidence="1">NAD(P) transhydrogenase, mitochondrial-like protein</fullName>
    </submittedName>
</protein>
<dbReference type="AlphaFoldDB" id="A0AAD3R5H1"/>
<dbReference type="EMBL" id="BRZM01000022">
    <property type="protein sequence ID" value="GLD55906.1"/>
    <property type="molecule type" value="Genomic_DNA"/>
</dbReference>
<evidence type="ECO:0000313" key="2">
    <source>
        <dbReference type="Proteomes" id="UP001279410"/>
    </source>
</evidence>
<sequence>MAASTARGLAAVLTWASAEAYDRALYLDTLTQLPCPQDSGISGHLHRRHLDFAPAAAGPTCFERWSDGSINGGMIPFMLSSSYGWRNRPLPTRSCGYGTTSTAGVCVQPKAQYPIADMVKMLREQEDCQVWYPPSCRSALGQLNALLAEAGVLTMVLR</sequence>
<gene>
    <name evidence="1" type="ORF">AKAME5_000832400</name>
</gene>